<dbReference type="InterPro" id="IPR000999">
    <property type="entry name" value="RNase_III_dom"/>
</dbReference>
<comment type="similarity">
    <text evidence="3">Belongs to the ribonuclease III family.</text>
</comment>
<dbReference type="Proteomes" id="UP000011721">
    <property type="component" value="Chromosome"/>
</dbReference>
<dbReference type="SMART" id="SM00358">
    <property type="entry name" value="DSRM"/>
    <property type="match status" value="1"/>
</dbReference>
<evidence type="ECO:0000256" key="15">
    <source>
        <dbReference type="HAMAP-Rule" id="MF_00104"/>
    </source>
</evidence>
<dbReference type="KEGG" id="dsf:UWK_00101"/>
<comment type="cofactor">
    <cofactor evidence="15">
        <name>Mg(2+)</name>
        <dbReference type="ChEBI" id="CHEBI:18420"/>
    </cofactor>
</comment>
<feature type="binding site" evidence="15">
    <location>
        <position position="55"/>
    </location>
    <ligand>
        <name>Mg(2+)</name>
        <dbReference type="ChEBI" id="CHEBI:18420"/>
    </ligand>
</feature>
<dbReference type="eggNOG" id="COG0571">
    <property type="taxonomic scope" value="Bacteria"/>
</dbReference>
<evidence type="ECO:0000256" key="4">
    <source>
        <dbReference type="ARBA" id="ARBA00011738"/>
    </source>
</evidence>
<keyword evidence="5 15" id="KW-0963">Cytoplasm</keyword>
<dbReference type="InterPro" id="IPR036389">
    <property type="entry name" value="RNase_III_sf"/>
</dbReference>
<dbReference type="Pfam" id="PF00035">
    <property type="entry name" value="dsrm"/>
    <property type="match status" value="1"/>
</dbReference>
<evidence type="ECO:0000256" key="6">
    <source>
        <dbReference type="ARBA" id="ARBA00022552"/>
    </source>
</evidence>
<feature type="domain" description="DRBM" evidence="16">
    <location>
        <begin position="169"/>
        <end position="238"/>
    </location>
</feature>
<feature type="active site" evidence="15">
    <location>
        <position position="59"/>
    </location>
</feature>
<dbReference type="InterPro" id="IPR011907">
    <property type="entry name" value="RNase_III"/>
</dbReference>
<evidence type="ECO:0000259" key="17">
    <source>
        <dbReference type="PROSITE" id="PS50142"/>
    </source>
</evidence>
<reference evidence="19" key="1">
    <citation type="journal article" date="2013" name="Stand. Genomic Sci.">
        <title>Complete genome sequence of Desulfocapsa sulfexigens, a marine deltaproteobacterium specialized in disproportionating inorganic sulfur compounds.</title>
        <authorList>
            <person name="Finster K.W."/>
            <person name="Kjeldsen K.U."/>
            <person name="Kube M."/>
            <person name="Reinhardt R."/>
            <person name="Mussmann M."/>
            <person name="Amann R."/>
            <person name="Schreiber L."/>
        </authorList>
    </citation>
    <scope>NUCLEOTIDE SEQUENCE [LARGE SCALE GENOMIC DNA]</scope>
    <source>
        <strain evidence="19">DSM 10523 / SB164P1</strain>
    </source>
</reference>
<evidence type="ECO:0000256" key="10">
    <source>
        <dbReference type="ARBA" id="ARBA00022723"/>
    </source>
</evidence>
<evidence type="ECO:0000256" key="3">
    <source>
        <dbReference type="ARBA" id="ARBA00010183"/>
    </source>
</evidence>
<dbReference type="GO" id="GO:0004525">
    <property type="term" value="F:ribonuclease III activity"/>
    <property type="evidence" value="ECO:0007669"/>
    <property type="project" value="UniProtKB-UniRule"/>
</dbReference>
<dbReference type="GO" id="GO:0019843">
    <property type="term" value="F:rRNA binding"/>
    <property type="evidence" value="ECO:0007669"/>
    <property type="project" value="UniProtKB-KW"/>
</dbReference>
<feature type="binding site" evidence="15">
    <location>
        <position position="131"/>
    </location>
    <ligand>
        <name>Mg(2+)</name>
        <dbReference type="ChEBI" id="CHEBI:18420"/>
    </ligand>
</feature>
<dbReference type="GO" id="GO:0042802">
    <property type="term" value="F:identical protein binding"/>
    <property type="evidence" value="ECO:0007669"/>
    <property type="project" value="UniProtKB-ARBA"/>
</dbReference>
<dbReference type="PATRIC" id="fig|1167006.5.peg.113"/>
<sequence length="245" mass="27197">MDIETLVQRNKDDLAVLEQCLGYRFTDLRLLQKALIHSSFAFEQAQIDKNNEILEFLGDAVLDLVIGHTLCKRFPEMREGELTRLRSSLVNETHLATMARNLKLGDFLCLGKGEDASNGRNKSSILSCAYEAVIGAILEDSDYPTVAVIVNKFFVPDMAGKKEELLMADAKSRLQEALQEKFNEAPSYRIDEEEGPSHQKIFTVSVLFREEALGSGTGSSKKEAEQRAAATTLDSLDDVIGKFSS</sequence>
<dbReference type="GO" id="GO:0046872">
    <property type="term" value="F:metal ion binding"/>
    <property type="evidence" value="ECO:0007669"/>
    <property type="project" value="UniProtKB-KW"/>
</dbReference>
<dbReference type="RefSeq" id="WP_015402388.1">
    <property type="nucleotide sequence ID" value="NC_020304.1"/>
</dbReference>
<comment type="function">
    <text evidence="15">Digests double-stranded RNA. Involved in the processing of primary rRNA transcript to yield the immediate precursors to the large and small rRNAs (23S and 16S). Processes some mRNAs, and tRNAs when they are encoded in the rRNA operon. Processes pre-crRNA and tracrRNA of type II CRISPR loci if present in the organism.</text>
</comment>
<evidence type="ECO:0000256" key="9">
    <source>
        <dbReference type="ARBA" id="ARBA00022722"/>
    </source>
</evidence>
<dbReference type="Gene3D" id="1.10.1520.10">
    <property type="entry name" value="Ribonuclease III domain"/>
    <property type="match status" value="1"/>
</dbReference>
<keyword evidence="15" id="KW-0699">rRNA-binding</keyword>
<feature type="active site" evidence="15">
    <location>
        <position position="131"/>
    </location>
</feature>
<keyword evidence="8 15" id="KW-0819">tRNA processing</keyword>
<evidence type="ECO:0000256" key="12">
    <source>
        <dbReference type="ARBA" id="ARBA00022801"/>
    </source>
</evidence>
<keyword evidence="6 15" id="KW-0698">rRNA processing</keyword>
<keyword evidence="19" id="KW-1185">Reference proteome</keyword>
<dbReference type="SUPFAM" id="SSF69065">
    <property type="entry name" value="RNase III domain-like"/>
    <property type="match status" value="1"/>
</dbReference>
<evidence type="ECO:0000256" key="13">
    <source>
        <dbReference type="ARBA" id="ARBA00022842"/>
    </source>
</evidence>
<evidence type="ECO:0000313" key="19">
    <source>
        <dbReference type="Proteomes" id="UP000011721"/>
    </source>
</evidence>
<evidence type="ECO:0000256" key="14">
    <source>
        <dbReference type="ARBA" id="ARBA00022884"/>
    </source>
</evidence>
<dbReference type="NCBIfam" id="TIGR02191">
    <property type="entry name" value="RNaseIII"/>
    <property type="match status" value="1"/>
</dbReference>
<evidence type="ECO:0000256" key="11">
    <source>
        <dbReference type="ARBA" id="ARBA00022759"/>
    </source>
</evidence>
<dbReference type="FunFam" id="1.10.1520.10:FF:000001">
    <property type="entry name" value="Ribonuclease 3"/>
    <property type="match status" value="1"/>
</dbReference>
<dbReference type="GO" id="GO:0008033">
    <property type="term" value="P:tRNA processing"/>
    <property type="evidence" value="ECO:0007669"/>
    <property type="project" value="UniProtKB-KW"/>
</dbReference>
<evidence type="ECO:0000259" key="16">
    <source>
        <dbReference type="PROSITE" id="PS50137"/>
    </source>
</evidence>
<dbReference type="HOGENOM" id="CLU_000907_1_3_7"/>
<keyword evidence="10 15" id="KW-0479">Metal-binding</keyword>
<dbReference type="PANTHER" id="PTHR11207">
    <property type="entry name" value="RIBONUCLEASE III"/>
    <property type="match status" value="1"/>
</dbReference>
<dbReference type="GO" id="GO:0006397">
    <property type="term" value="P:mRNA processing"/>
    <property type="evidence" value="ECO:0007669"/>
    <property type="project" value="UniProtKB-UniRule"/>
</dbReference>
<comment type="catalytic activity">
    <reaction evidence="1 15">
        <text>Endonucleolytic cleavage to 5'-phosphomonoester.</text>
        <dbReference type="EC" id="3.1.26.3"/>
    </reaction>
</comment>
<accession>M1NA08</accession>
<evidence type="ECO:0000256" key="2">
    <source>
        <dbReference type="ARBA" id="ARBA00004496"/>
    </source>
</evidence>
<dbReference type="GO" id="GO:0006364">
    <property type="term" value="P:rRNA processing"/>
    <property type="evidence" value="ECO:0007669"/>
    <property type="project" value="UniProtKB-UniRule"/>
</dbReference>
<keyword evidence="11 15" id="KW-0255">Endonuclease</keyword>
<dbReference type="HAMAP" id="MF_00104">
    <property type="entry name" value="RNase_III"/>
    <property type="match status" value="1"/>
</dbReference>
<dbReference type="InterPro" id="IPR014720">
    <property type="entry name" value="dsRBD_dom"/>
</dbReference>
<dbReference type="GO" id="GO:0010468">
    <property type="term" value="P:regulation of gene expression"/>
    <property type="evidence" value="ECO:0007669"/>
    <property type="project" value="TreeGrafter"/>
</dbReference>
<name>M1NA08_DESSD</name>
<keyword evidence="9 15" id="KW-0540">Nuclease</keyword>
<dbReference type="CDD" id="cd10845">
    <property type="entry name" value="DSRM_RNAse_III_family"/>
    <property type="match status" value="1"/>
</dbReference>
<dbReference type="GO" id="GO:0003725">
    <property type="term" value="F:double-stranded RNA binding"/>
    <property type="evidence" value="ECO:0007669"/>
    <property type="project" value="TreeGrafter"/>
</dbReference>
<dbReference type="Pfam" id="PF14622">
    <property type="entry name" value="Ribonucleas_3_3"/>
    <property type="match status" value="1"/>
</dbReference>
<dbReference type="STRING" id="1167006.UWK_00101"/>
<dbReference type="EC" id="3.1.26.3" evidence="15"/>
<dbReference type="PANTHER" id="PTHR11207:SF0">
    <property type="entry name" value="RIBONUCLEASE 3"/>
    <property type="match status" value="1"/>
</dbReference>
<keyword evidence="7 15" id="KW-0507">mRNA processing</keyword>
<evidence type="ECO:0000256" key="5">
    <source>
        <dbReference type="ARBA" id="ARBA00022490"/>
    </source>
</evidence>
<evidence type="ECO:0000256" key="1">
    <source>
        <dbReference type="ARBA" id="ARBA00000109"/>
    </source>
</evidence>
<dbReference type="PROSITE" id="PS50142">
    <property type="entry name" value="RNASE_3_2"/>
    <property type="match status" value="1"/>
</dbReference>
<keyword evidence="14 15" id="KW-0694">RNA-binding</keyword>
<dbReference type="EMBL" id="CP003985">
    <property type="protein sequence ID" value="AGF76689.1"/>
    <property type="molecule type" value="Genomic_DNA"/>
</dbReference>
<comment type="caution">
    <text evidence="15">Lacks conserved residue(s) required for the propagation of feature annotation.</text>
</comment>
<evidence type="ECO:0000313" key="18">
    <source>
        <dbReference type="EMBL" id="AGF76689.1"/>
    </source>
</evidence>
<dbReference type="SMART" id="SM00535">
    <property type="entry name" value="RIBOc"/>
    <property type="match status" value="1"/>
</dbReference>
<comment type="subcellular location">
    <subcellularLocation>
        <location evidence="2 15">Cytoplasm</location>
    </subcellularLocation>
</comment>
<dbReference type="SUPFAM" id="SSF54768">
    <property type="entry name" value="dsRNA-binding domain-like"/>
    <property type="match status" value="1"/>
</dbReference>
<proteinExistence type="inferred from homology"/>
<comment type="subunit">
    <text evidence="4 15">Homodimer.</text>
</comment>
<dbReference type="GO" id="GO:0005737">
    <property type="term" value="C:cytoplasm"/>
    <property type="evidence" value="ECO:0007669"/>
    <property type="project" value="UniProtKB-SubCell"/>
</dbReference>
<dbReference type="CDD" id="cd00593">
    <property type="entry name" value="RIBOc"/>
    <property type="match status" value="1"/>
</dbReference>
<keyword evidence="13 15" id="KW-0460">Magnesium</keyword>
<protein>
    <recommendedName>
        <fullName evidence="15">Ribonuclease 3</fullName>
        <ecNumber evidence="15">3.1.26.3</ecNumber>
    </recommendedName>
    <alternativeName>
        <fullName evidence="15">Ribonuclease III</fullName>
        <shortName evidence="15">RNase III</shortName>
    </alternativeName>
</protein>
<organism evidence="18 19">
    <name type="scientific">Desulfocapsa sulfexigens (strain DSM 10523 / SB164P1)</name>
    <dbReference type="NCBI Taxonomy" id="1167006"/>
    <lineage>
        <taxon>Bacteria</taxon>
        <taxon>Pseudomonadati</taxon>
        <taxon>Thermodesulfobacteriota</taxon>
        <taxon>Desulfobulbia</taxon>
        <taxon>Desulfobulbales</taxon>
        <taxon>Desulfocapsaceae</taxon>
        <taxon>Desulfocapsa</taxon>
    </lineage>
</organism>
<feature type="domain" description="RNase III" evidence="17">
    <location>
        <begin position="14"/>
        <end position="142"/>
    </location>
</feature>
<dbReference type="PROSITE" id="PS50137">
    <property type="entry name" value="DS_RBD"/>
    <property type="match status" value="1"/>
</dbReference>
<gene>
    <name evidence="15" type="primary">rnc</name>
    <name evidence="18" type="ordered locus">UWK_00101</name>
</gene>
<evidence type="ECO:0000256" key="7">
    <source>
        <dbReference type="ARBA" id="ARBA00022664"/>
    </source>
</evidence>
<dbReference type="FunFam" id="3.30.160.20:FF:000003">
    <property type="entry name" value="Ribonuclease 3"/>
    <property type="match status" value="1"/>
</dbReference>
<dbReference type="AlphaFoldDB" id="M1NA08"/>
<dbReference type="Gene3D" id="3.30.160.20">
    <property type="match status" value="1"/>
</dbReference>
<evidence type="ECO:0000256" key="8">
    <source>
        <dbReference type="ARBA" id="ARBA00022694"/>
    </source>
</evidence>
<keyword evidence="12 15" id="KW-0378">Hydrolase</keyword>